<organism evidence="6 7">
    <name type="scientific">Glutinoglossum americanum</name>
    <dbReference type="NCBI Taxonomy" id="1670608"/>
    <lineage>
        <taxon>Eukaryota</taxon>
        <taxon>Fungi</taxon>
        <taxon>Dikarya</taxon>
        <taxon>Ascomycota</taxon>
        <taxon>Pezizomycotina</taxon>
        <taxon>Geoglossomycetes</taxon>
        <taxon>Geoglossales</taxon>
        <taxon>Geoglossaceae</taxon>
        <taxon>Glutinoglossum</taxon>
    </lineage>
</organism>
<dbReference type="PANTHER" id="PTHR10026">
    <property type="entry name" value="CYCLIN"/>
    <property type="match status" value="1"/>
</dbReference>
<dbReference type="InterPro" id="IPR036915">
    <property type="entry name" value="Cyclin-like_sf"/>
</dbReference>
<dbReference type="GO" id="GO:0016538">
    <property type="term" value="F:cyclin-dependent protein serine/threonine kinase regulator activity"/>
    <property type="evidence" value="ECO:0007669"/>
    <property type="project" value="InterPro"/>
</dbReference>
<dbReference type="Gene3D" id="1.10.472.10">
    <property type="entry name" value="Cyclin-like"/>
    <property type="match status" value="2"/>
</dbReference>
<dbReference type="CDD" id="cd20546">
    <property type="entry name" value="CYCLIN_SpCG1C_ScCTK2-like_rpt2"/>
    <property type="match status" value="1"/>
</dbReference>
<evidence type="ECO:0000256" key="3">
    <source>
        <dbReference type="RuleBase" id="RU000383"/>
    </source>
</evidence>
<proteinExistence type="inferred from homology"/>
<dbReference type="GO" id="GO:0006357">
    <property type="term" value="P:regulation of transcription by RNA polymerase II"/>
    <property type="evidence" value="ECO:0007669"/>
    <property type="project" value="InterPro"/>
</dbReference>
<dbReference type="PIRSF" id="PIRSF036580">
    <property type="entry name" value="Cyclin_L"/>
    <property type="match status" value="1"/>
</dbReference>
<evidence type="ECO:0000313" key="7">
    <source>
        <dbReference type="Proteomes" id="UP000698800"/>
    </source>
</evidence>
<feature type="compositionally biased region" description="Basic and acidic residues" evidence="4">
    <location>
        <begin position="315"/>
        <end position="332"/>
    </location>
</feature>
<keyword evidence="7" id="KW-1185">Reference proteome</keyword>
<reference evidence="6" key="1">
    <citation type="submission" date="2021-03" db="EMBL/GenBank/DDBJ databases">
        <title>Comparative genomics and phylogenomic investigation of the class Geoglossomycetes provide insights into ecological specialization and systematics.</title>
        <authorList>
            <person name="Melie T."/>
            <person name="Pirro S."/>
            <person name="Miller A.N."/>
            <person name="Quandt A."/>
        </authorList>
    </citation>
    <scope>NUCLEOTIDE SEQUENCE</scope>
    <source>
        <strain evidence="6">GBOQ0MN5Z8</strain>
    </source>
</reference>
<dbReference type="OrthoDB" id="25002at2759"/>
<dbReference type="SMART" id="SM00385">
    <property type="entry name" value="CYCLIN"/>
    <property type="match status" value="2"/>
</dbReference>
<name>A0A9P8I8P9_9PEZI</name>
<dbReference type="Proteomes" id="UP000698800">
    <property type="component" value="Unassembled WGS sequence"/>
</dbReference>
<dbReference type="InterPro" id="IPR013763">
    <property type="entry name" value="Cyclin-like_dom"/>
</dbReference>
<dbReference type="FunFam" id="1.10.472.10:FF:000072">
    <property type="entry name" value="Cyclin Pch1"/>
    <property type="match status" value="1"/>
</dbReference>
<evidence type="ECO:0000259" key="5">
    <source>
        <dbReference type="SMART" id="SM00385"/>
    </source>
</evidence>
<dbReference type="EMBL" id="JAGHQL010000048">
    <property type="protein sequence ID" value="KAH0542696.1"/>
    <property type="molecule type" value="Genomic_DNA"/>
</dbReference>
<dbReference type="AlphaFoldDB" id="A0A9P8I8P9"/>
<evidence type="ECO:0000256" key="1">
    <source>
        <dbReference type="ARBA" id="ARBA00008638"/>
    </source>
</evidence>
<gene>
    <name evidence="6" type="ORF">FGG08_002929</name>
</gene>
<feature type="compositionally biased region" description="Low complexity" evidence="4">
    <location>
        <begin position="303"/>
        <end position="314"/>
    </location>
</feature>
<dbReference type="InterPro" id="IPR043198">
    <property type="entry name" value="Cyclin/Ssn8"/>
</dbReference>
<feature type="compositionally biased region" description="Basic and acidic residues" evidence="4">
    <location>
        <begin position="391"/>
        <end position="406"/>
    </location>
</feature>
<feature type="domain" description="Cyclin-like" evidence="5">
    <location>
        <begin position="171"/>
        <end position="253"/>
    </location>
</feature>
<dbReference type="CDD" id="cd20545">
    <property type="entry name" value="CYCLIN_SpCG1C-like_rpt1"/>
    <property type="match status" value="1"/>
</dbReference>
<evidence type="ECO:0000313" key="6">
    <source>
        <dbReference type="EMBL" id="KAH0542696.1"/>
    </source>
</evidence>
<accession>A0A9P8I8P9</accession>
<dbReference type="SUPFAM" id="SSF47954">
    <property type="entry name" value="Cyclin-like"/>
    <property type="match status" value="2"/>
</dbReference>
<comment type="similarity">
    <text evidence="1">Belongs to the cyclin family. Cyclin C subfamily.</text>
</comment>
<dbReference type="Pfam" id="PF00134">
    <property type="entry name" value="Cyclin_N"/>
    <property type="match status" value="1"/>
</dbReference>
<sequence>MPPASSNSAPATVGSQWLFSEEELSQTPSMLDGMSAEQERENRSKGVNFITQVGIMLKLPQLTLATASVFLHRFYMRYSMVEKEGRPTFHYYAIAATALFLATKVEENCRKMKELVIACCRVAQKNTNLIVDEQAKEFWRWKDTILLNEEILLEAMCFDLSLEPPYHTLFQFLVLFHEQNNKKLRNSAWAFLNDSHLTMLCLLFPSRTIAAAALYCAAKHCEVAFPDQGGRAWWDVVRVELKDIKKACNYMATVYELSPLKHSENIYARTPEDTDPLSNRTRAQQSPTAEPEPPTPHLNHNNSLEGSSMSISGSDEGRRDRDAQKSAKRAREGSVQSEKSHPGHPSSNDTLARSHKEAGGNGDIPWGGRTPDEPERKRQKTVELNNTQEAAPERKPENGVEKVKDEELSEEGEVV</sequence>
<dbReference type="InterPro" id="IPR006671">
    <property type="entry name" value="Cyclin_N"/>
</dbReference>
<evidence type="ECO:0000256" key="4">
    <source>
        <dbReference type="SAM" id="MobiDB-lite"/>
    </source>
</evidence>
<protein>
    <recommendedName>
        <fullName evidence="2">RNA polymerase II holoenzyme cyclin-like subunit</fullName>
    </recommendedName>
</protein>
<feature type="compositionally biased region" description="Polar residues" evidence="4">
    <location>
        <begin position="276"/>
        <end position="288"/>
    </location>
</feature>
<evidence type="ECO:0000256" key="2">
    <source>
        <dbReference type="ARBA" id="ARBA00014912"/>
    </source>
</evidence>
<comment type="caution">
    <text evidence="6">The sequence shown here is derived from an EMBL/GenBank/DDBJ whole genome shotgun (WGS) entry which is preliminary data.</text>
</comment>
<keyword evidence="3" id="KW-0195">Cyclin</keyword>
<feature type="region of interest" description="Disordered" evidence="4">
    <location>
        <begin position="269"/>
        <end position="415"/>
    </location>
</feature>
<feature type="domain" description="Cyclin-like" evidence="5">
    <location>
        <begin position="48"/>
        <end position="154"/>
    </location>
</feature>